<sequence>MEAVYACYEHPGETGGAAVSSSTTGTDSKPGPGNDDKPSIKPSKSWLGGWFKREPSPANGPGPVRANLGEKTSLYYDEKAKRWINKGDKVEAPPTIVPPPRAATASPSKALRNSNSSRFGAGGGDNIPPVPSMPPRSQTTGPPPLSRSATSADLRSDSRPPSRSGGATPVEGGARAGRRNKPKYVVAAP</sequence>
<feature type="compositionally biased region" description="Polar residues" evidence="1">
    <location>
        <begin position="105"/>
        <end position="118"/>
    </location>
</feature>
<dbReference type="PANTHER" id="PTHR13402">
    <property type="entry name" value="RGPR-RELATED"/>
    <property type="match status" value="1"/>
</dbReference>
<evidence type="ECO:0000313" key="2">
    <source>
        <dbReference type="EMBL" id="KPV74812.1"/>
    </source>
</evidence>
<gene>
    <name evidence="2" type="ORF">RHOBADRAFT_44334</name>
</gene>
<dbReference type="AlphaFoldDB" id="A0A194S2J1"/>
<name>A0A194S2J1_RHOGW</name>
<dbReference type="OrthoDB" id="8918678at2759"/>
<evidence type="ECO:0000256" key="1">
    <source>
        <dbReference type="SAM" id="MobiDB-lite"/>
    </source>
</evidence>
<dbReference type="Proteomes" id="UP000053890">
    <property type="component" value="Unassembled WGS sequence"/>
</dbReference>
<dbReference type="GO" id="GO:0070971">
    <property type="term" value="C:endoplasmic reticulum exit site"/>
    <property type="evidence" value="ECO:0007669"/>
    <property type="project" value="TreeGrafter"/>
</dbReference>
<organism evidence="2 3">
    <name type="scientific">Rhodotorula graminis (strain WP1)</name>
    <dbReference type="NCBI Taxonomy" id="578459"/>
    <lineage>
        <taxon>Eukaryota</taxon>
        <taxon>Fungi</taxon>
        <taxon>Dikarya</taxon>
        <taxon>Basidiomycota</taxon>
        <taxon>Pucciniomycotina</taxon>
        <taxon>Microbotryomycetes</taxon>
        <taxon>Sporidiobolales</taxon>
        <taxon>Sporidiobolaceae</taxon>
        <taxon>Rhodotorula</taxon>
    </lineage>
</organism>
<proteinExistence type="predicted"/>
<dbReference type="GeneID" id="28974839"/>
<dbReference type="RefSeq" id="XP_018270861.1">
    <property type="nucleotide sequence ID" value="XM_018414391.1"/>
</dbReference>
<dbReference type="EMBL" id="KQ474079">
    <property type="protein sequence ID" value="KPV74812.1"/>
    <property type="molecule type" value="Genomic_DNA"/>
</dbReference>
<protein>
    <submittedName>
        <fullName evidence="2">Uncharacterized protein</fullName>
    </submittedName>
</protein>
<dbReference type="GO" id="GO:0012507">
    <property type="term" value="C:ER to Golgi transport vesicle membrane"/>
    <property type="evidence" value="ECO:0007669"/>
    <property type="project" value="TreeGrafter"/>
</dbReference>
<accession>A0A194S2J1</accession>
<dbReference type="PANTHER" id="PTHR13402:SF6">
    <property type="entry name" value="SECRETORY 16, ISOFORM I"/>
    <property type="match status" value="1"/>
</dbReference>
<evidence type="ECO:0000313" key="3">
    <source>
        <dbReference type="Proteomes" id="UP000053890"/>
    </source>
</evidence>
<keyword evidence="3" id="KW-1185">Reference proteome</keyword>
<feature type="region of interest" description="Disordered" evidence="1">
    <location>
        <begin position="84"/>
        <end position="189"/>
    </location>
</feature>
<feature type="region of interest" description="Disordered" evidence="1">
    <location>
        <begin position="1"/>
        <end position="70"/>
    </location>
</feature>
<dbReference type="GO" id="GO:0070973">
    <property type="term" value="P:protein localization to endoplasmic reticulum exit site"/>
    <property type="evidence" value="ECO:0007669"/>
    <property type="project" value="TreeGrafter"/>
</dbReference>
<dbReference type="GO" id="GO:0007030">
    <property type="term" value="P:Golgi organization"/>
    <property type="evidence" value="ECO:0007669"/>
    <property type="project" value="TreeGrafter"/>
</dbReference>
<reference evidence="2 3" key="1">
    <citation type="journal article" date="2015" name="Front. Microbiol.">
        <title>Genome sequence of the plant growth promoting endophytic yeast Rhodotorula graminis WP1.</title>
        <authorList>
            <person name="Firrincieli A."/>
            <person name="Otillar R."/>
            <person name="Salamov A."/>
            <person name="Schmutz J."/>
            <person name="Khan Z."/>
            <person name="Redman R.S."/>
            <person name="Fleck N.D."/>
            <person name="Lindquist E."/>
            <person name="Grigoriev I.V."/>
            <person name="Doty S.L."/>
        </authorList>
    </citation>
    <scope>NUCLEOTIDE SEQUENCE [LARGE SCALE GENOMIC DNA]</scope>
    <source>
        <strain evidence="2 3">WP1</strain>
    </source>
</reference>